<name>A0A6H1ZIW1_9ZZZZ</name>
<accession>A0A6H1ZIW1</accession>
<gene>
    <name evidence="2" type="ORF">TM448A00751_0004</name>
</gene>
<reference evidence="2" key="1">
    <citation type="submission" date="2020-03" db="EMBL/GenBank/DDBJ databases">
        <title>The deep terrestrial virosphere.</title>
        <authorList>
            <person name="Holmfeldt K."/>
            <person name="Nilsson E."/>
            <person name="Simone D."/>
            <person name="Lopez-Fernandez M."/>
            <person name="Wu X."/>
            <person name="de Brujin I."/>
            <person name="Lundin D."/>
            <person name="Andersson A."/>
            <person name="Bertilsson S."/>
            <person name="Dopson M."/>
        </authorList>
    </citation>
    <scope>NUCLEOTIDE SEQUENCE</scope>
    <source>
        <strain evidence="2">TM448A00751</strain>
    </source>
</reference>
<feature type="coiled-coil region" evidence="1">
    <location>
        <begin position="77"/>
        <end position="132"/>
    </location>
</feature>
<dbReference type="EMBL" id="MT144061">
    <property type="protein sequence ID" value="QJA47866.1"/>
    <property type="molecule type" value="Genomic_DNA"/>
</dbReference>
<keyword evidence="1" id="KW-0175">Coiled coil</keyword>
<protein>
    <submittedName>
        <fullName evidence="2">Uncharacterized protein</fullName>
    </submittedName>
</protein>
<proteinExistence type="predicted"/>
<sequence>MTIQIPPTTTARKWTFETAIEQIEFCDYEAIGGKLIWNDAFIWLKNCTLTEKDKEIERLSGDLSVNATMMARQCDLAREAEREALSSKREAREKEEKIQAAMEAGKMLKEQRDKAEEEIVALTAELKSLTEAYNNTDWKKRTDEQKEIINNLTVRWGKVIRENAELTAVKDRQNDFINKVEMAYPEFYEHPEEALQDEKGEKK</sequence>
<dbReference type="AlphaFoldDB" id="A0A6H1ZIW1"/>
<evidence type="ECO:0000313" key="2">
    <source>
        <dbReference type="EMBL" id="QJA47866.1"/>
    </source>
</evidence>
<evidence type="ECO:0000256" key="1">
    <source>
        <dbReference type="SAM" id="Coils"/>
    </source>
</evidence>
<organism evidence="2">
    <name type="scientific">viral metagenome</name>
    <dbReference type="NCBI Taxonomy" id="1070528"/>
    <lineage>
        <taxon>unclassified sequences</taxon>
        <taxon>metagenomes</taxon>
        <taxon>organismal metagenomes</taxon>
    </lineage>
</organism>